<feature type="transmembrane region" description="Helical" evidence="1">
    <location>
        <begin position="293"/>
        <end position="316"/>
    </location>
</feature>
<feature type="transmembrane region" description="Helical" evidence="1">
    <location>
        <begin position="231"/>
        <end position="248"/>
    </location>
</feature>
<keyword evidence="1" id="KW-0812">Transmembrane</keyword>
<keyword evidence="3" id="KW-1185">Reference proteome</keyword>
<feature type="transmembrane region" description="Helical" evidence="1">
    <location>
        <begin position="418"/>
        <end position="436"/>
    </location>
</feature>
<keyword evidence="1" id="KW-1133">Transmembrane helix</keyword>
<comment type="caution">
    <text evidence="2">The sequence shown here is derived from an EMBL/GenBank/DDBJ whole genome shotgun (WGS) entry which is preliminary data.</text>
</comment>
<dbReference type="EMBL" id="JADGKB010000159">
    <property type="protein sequence ID" value="KAJ3251988.1"/>
    <property type="molecule type" value="Genomic_DNA"/>
</dbReference>
<accession>A0AAD5UDN5</accession>
<dbReference type="AlphaFoldDB" id="A0AAD5UDN5"/>
<keyword evidence="1" id="KW-0472">Membrane</keyword>
<name>A0AAD5UDN5_9FUNG</name>
<evidence type="ECO:0000313" key="3">
    <source>
        <dbReference type="Proteomes" id="UP001210925"/>
    </source>
</evidence>
<reference evidence="2" key="1">
    <citation type="submission" date="2020-05" db="EMBL/GenBank/DDBJ databases">
        <title>Phylogenomic resolution of chytrid fungi.</title>
        <authorList>
            <person name="Stajich J.E."/>
            <person name="Amses K."/>
            <person name="Simmons R."/>
            <person name="Seto K."/>
            <person name="Myers J."/>
            <person name="Bonds A."/>
            <person name="Quandt C.A."/>
            <person name="Barry K."/>
            <person name="Liu P."/>
            <person name="Grigoriev I."/>
            <person name="Longcore J.E."/>
            <person name="James T.Y."/>
        </authorList>
    </citation>
    <scope>NUCLEOTIDE SEQUENCE</scope>
    <source>
        <strain evidence="2">PLAUS21</strain>
    </source>
</reference>
<sequence>MQIPLALLYSVVAADYLIEGAYFGKGCGGPPDTLYAFKTDYVYSYVDWSPTLNETWPPFYKFHASERSVDDGGDLNVDISGDICIETTDYASSQPYRSGYVLFYDPLYELDFLPIAADGTAYCYLKSDNFAVASNLNGYLAAYFRMNDNVCYDDHYKCLSNGNFQYYTASGCSGSVEIIPLTLTSADVTSANLGNVTTLLKTVQNGQVYFSWLTAVPVGFLVPQFDIAMDYIAVICYCITLMIALYVQHSAIHVLRRTRAYHFTLVVSVVSATFWILYFVFDIIYWALPVTNFGIIAGIAELKSIFIGIASFLNCYLNAYLLSEQYFPNQKQMQKVIPIALFVVHIALFGSAYLYYWIDMGSVSWSVYSWTDAVILWYFLMYAFNSFTPILIARRMLKKKISGSMFETFDRIDPNLKYFILGQILIFIAYGIIFILRKGTAVLYSDFVVLDFSSVSCLFFAIHSILAAEIFKFIVKSAKAELGENLNSQID</sequence>
<dbReference type="Proteomes" id="UP001210925">
    <property type="component" value="Unassembled WGS sequence"/>
</dbReference>
<proteinExistence type="predicted"/>
<feature type="transmembrane region" description="Helical" evidence="1">
    <location>
        <begin position="448"/>
        <end position="471"/>
    </location>
</feature>
<feature type="transmembrane region" description="Helical" evidence="1">
    <location>
        <begin position="376"/>
        <end position="397"/>
    </location>
</feature>
<evidence type="ECO:0000313" key="2">
    <source>
        <dbReference type="EMBL" id="KAJ3251988.1"/>
    </source>
</evidence>
<gene>
    <name evidence="2" type="ORF">HK103_001901</name>
</gene>
<organism evidence="2 3">
    <name type="scientific">Boothiomyces macroporosus</name>
    <dbReference type="NCBI Taxonomy" id="261099"/>
    <lineage>
        <taxon>Eukaryota</taxon>
        <taxon>Fungi</taxon>
        <taxon>Fungi incertae sedis</taxon>
        <taxon>Chytridiomycota</taxon>
        <taxon>Chytridiomycota incertae sedis</taxon>
        <taxon>Chytridiomycetes</taxon>
        <taxon>Rhizophydiales</taxon>
        <taxon>Terramycetaceae</taxon>
        <taxon>Boothiomyces</taxon>
    </lineage>
</organism>
<feature type="transmembrane region" description="Helical" evidence="1">
    <location>
        <begin position="336"/>
        <end position="356"/>
    </location>
</feature>
<protein>
    <submittedName>
        <fullName evidence="2">Uncharacterized protein</fullName>
    </submittedName>
</protein>
<evidence type="ECO:0000256" key="1">
    <source>
        <dbReference type="SAM" id="Phobius"/>
    </source>
</evidence>
<feature type="transmembrane region" description="Helical" evidence="1">
    <location>
        <begin position="260"/>
        <end position="281"/>
    </location>
</feature>